<dbReference type="SUPFAM" id="SSF56496">
    <property type="entry name" value="Fibrinogen C-terminal domain-like"/>
    <property type="match status" value="1"/>
</dbReference>
<evidence type="ECO:0000256" key="1">
    <source>
        <dbReference type="SAM" id="Coils"/>
    </source>
</evidence>
<dbReference type="SMART" id="SM00186">
    <property type="entry name" value="FBG"/>
    <property type="match status" value="1"/>
</dbReference>
<evidence type="ECO:0000256" key="2">
    <source>
        <dbReference type="SAM" id="SignalP"/>
    </source>
</evidence>
<protein>
    <submittedName>
        <fullName evidence="4">Ficolin-2</fullName>
    </submittedName>
</protein>
<dbReference type="AlphaFoldDB" id="A0A8D8I8G7"/>
<keyword evidence="2" id="KW-0732">Signal</keyword>
<sequence>MILLKTFFALLFLQLTLASDNTDKCPFGYELIEYRLEYLENKMSQLFEKLEAIVGENQLATDERMENLSANVTQILELLEGVERTGALVNHQNRLDKNDETGAIVNNASTITTCRDAPSTGIFQLDLPTLPPTSTPIPVMCGVTLAHGTWLVIQQRFDGSVDFNRNWTEYRNGFGAMASFGEFWLGLEPISQITRSGGEFELMVELKNEAGEYGWARYARFEVDGEGGKYQLAELGEFSGTMGDCMGNSGGMKFTTVDSDNDNWSRNCAQHYLGGWWYNSCVFNNLNGLFQPKPGGYGIHWNGWTKAATYSRMMIRRK</sequence>
<feature type="chain" id="PRO_5033954751" evidence="2">
    <location>
        <begin position="19"/>
        <end position="318"/>
    </location>
</feature>
<dbReference type="CDD" id="cd00087">
    <property type="entry name" value="FReD"/>
    <property type="match status" value="1"/>
</dbReference>
<reference evidence="4" key="1">
    <citation type="submission" date="2021-05" db="EMBL/GenBank/DDBJ databases">
        <authorList>
            <person name="Alioto T."/>
            <person name="Alioto T."/>
            <person name="Gomez Garrido J."/>
        </authorList>
    </citation>
    <scope>NUCLEOTIDE SEQUENCE</scope>
</reference>
<dbReference type="InterPro" id="IPR036056">
    <property type="entry name" value="Fibrinogen-like_C"/>
</dbReference>
<dbReference type="EMBL" id="HBUE01343155">
    <property type="protein sequence ID" value="CAG6599476.1"/>
    <property type="molecule type" value="Transcribed_RNA"/>
</dbReference>
<evidence type="ECO:0000313" key="4">
    <source>
        <dbReference type="EMBL" id="CAG6547287.1"/>
    </source>
</evidence>
<dbReference type="PROSITE" id="PS51406">
    <property type="entry name" value="FIBRINOGEN_C_2"/>
    <property type="match status" value="1"/>
</dbReference>
<dbReference type="Gene3D" id="3.90.215.10">
    <property type="entry name" value="Gamma Fibrinogen, chain A, domain 1"/>
    <property type="match status" value="1"/>
</dbReference>
<accession>A0A8D8I8G7</accession>
<dbReference type="InterPro" id="IPR014716">
    <property type="entry name" value="Fibrinogen_a/b/g_C_1"/>
</dbReference>
<feature type="coiled-coil region" evidence="1">
    <location>
        <begin position="36"/>
        <end position="85"/>
    </location>
</feature>
<dbReference type="EMBL" id="HBUE01236242">
    <property type="protein sequence ID" value="CAG6547287.1"/>
    <property type="molecule type" value="Transcribed_RNA"/>
</dbReference>
<dbReference type="InterPro" id="IPR050373">
    <property type="entry name" value="Fibrinogen_C-term_domain"/>
</dbReference>
<dbReference type="EMBL" id="HBUE01343156">
    <property type="protein sequence ID" value="CAG6599477.1"/>
    <property type="molecule type" value="Transcribed_RNA"/>
</dbReference>
<dbReference type="Pfam" id="PF00147">
    <property type="entry name" value="Fibrinogen_C"/>
    <property type="match status" value="1"/>
</dbReference>
<dbReference type="EMBL" id="HBUE01236241">
    <property type="protein sequence ID" value="CAG6547286.1"/>
    <property type="molecule type" value="Transcribed_RNA"/>
</dbReference>
<keyword evidence="1" id="KW-0175">Coiled coil</keyword>
<dbReference type="PANTHER" id="PTHR19143">
    <property type="entry name" value="FIBRINOGEN/TENASCIN/ANGIOPOEITIN"/>
    <property type="match status" value="1"/>
</dbReference>
<name>A0A8D8I8G7_CULPI</name>
<dbReference type="InterPro" id="IPR002181">
    <property type="entry name" value="Fibrinogen_a/b/g_C_dom"/>
</dbReference>
<dbReference type="PANTHER" id="PTHR19143:SF327">
    <property type="entry name" value="FI21813P1-RELATED"/>
    <property type="match status" value="1"/>
</dbReference>
<dbReference type="GO" id="GO:0005615">
    <property type="term" value="C:extracellular space"/>
    <property type="evidence" value="ECO:0007669"/>
    <property type="project" value="TreeGrafter"/>
</dbReference>
<feature type="signal peptide" evidence="2">
    <location>
        <begin position="1"/>
        <end position="18"/>
    </location>
</feature>
<feature type="domain" description="Fibrinogen C-terminal" evidence="3">
    <location>
        <begin position="105"/>
        <end position="318"/>
    </location>
</feature>
<organism evidence="4">
    <name type="scientific">Culex pipiens</name>
    <name type="common">House mosquito</name>
    <dbReference type="NCBI Taxonomy" id="7175"/>
    <lineage>
        <taxon>Eukaryota</taxon>
        <taxon>Metazoa</taxon>
        <taxon>Ecdysozoa</taxon>
        <taxon>Arthropoda</taxon>
        <taxon>Hexapoda</taxon>
        <taxon>Insecta</taxon>
        <taxon>Pterygota</taxon>
        <taxon>Neoptera</taxon>
        <taxon>Endopterygota</taxon>
        <taxon>Diptera</taxon>
        <taxon>Nematocera</taxon>
        <taxon>Culicoidea</taxon>
        <taxon>Culicidae</taxon>
        <taxon>Culicinae</taxon>
        <taxon>Culicini</taxon>
        <taxon>Culex</taxon>
        <taxon>Culex</taxon>
    </lineage>
</organism>
<proteinExistence type="predicted"/>
<evidence type="ECO:0000259" key="3">
    <source>
        <dbReference type="PROSITE" id="PS51406"/>
    </source>
</evidence>